<evidence type="ECO:0000256" key="6">
    <source>
        <dbReference type="ARBA" id="ARBA00023237"/>
    </source>
</evidence>
<proteinExistence type="predicted"/>
<keyword evidence="5" id="KW-0472">Membrane</keyword>
<evidence type="ECO:0000256" key="7">
    <source>
        <dbReference type="SAM" id="SignalP"/>
    </source>
</evidence>
<keyword evidence="4" id="KW-0812">Transmembrane</keyword>
<dbReference type="InterPro" id="IPR057601">
    <property type="entry name" value="Oar-like_b-barrel"/>
</dbReference>
<feature type="domain" description="TonB-dependent transporter Oar-like beta-barrel" evidence="8">
    <location>
        <begin position="244"/>
        <end position="320"/>
    </location>
</feature>
<dbReference type="SUPFAM" id="SSF56935">
    <property type="entry name" value="Porins"/>
    <property type="match status" value="1"/>
</dbReference>
<sequence>MRTKLFAGVAAAALMIPAAASAQETTSSIRGTVVSEGTAVGGATVTITDTATGQRTNATTDANGSFNAGGLRPGGPYSVEVQSSAGNVTVTDIYTVVGQPYDVPIEIAASSDSAEIVVTASSLAGAGSTSTGPQTLLRREDIAAVASVNRDIRDLMRRDPFARIEDTSSGGRSISFAGVNPRYNRFSIDGVVVSDNFGLNPDANPTRRGPVPIDSIAQFTVSLAPVDIRQGNFLGGAVDAVLLQGTNEFHGTGFYSQNNDSLSGTKIGSTTIPLDYKSETYGATISGPIIKDKLFFMLSAERNVQGNPLQPFSGIPGSSTATATAVAAAAQSVYGYDAGGILDISQEKDEKIVGKLTWQITDGQRLSLSYINAYDTIDILGNVSTNASTPSFGLQSNSYSNTELLRAGILQLNSDWSDNFSTEARFLYKSYERGRLPGGEGGFAQFRVCGDATNDSAVGSPANTTNDQPTTCGTNNPFYSLGVENSTQANQFYTDTYGGSVQARWSQGAHDLRLLAEMNEVRIFNVFLQNTLGNYYFDSLADFNNRLASQVTYQNTATGDQNQAAADFKYRQYTFGLQDDIAVTDRLNVNIGLRYDLFDADTPVPLNPGFTSRYGFSNTHTIAGKGLFQPRIGADWKPIDDFKLRGSVGIFGGGTPDVYLSNSYSNAGAGVGGVAINSVTVQRCVISANCTTGYQINGANVAAATALPLLSNVSGTSIPAGLQAQIPNTGANGLANINALDPDFEVPNVWKATLSADWTPRNFLGGGWRFGADYYFSRTNASVFFTDIRSIPIGTLPDGRTRYGPLVGTNTNTDILLTNSSKGRSHIGVIRVDKHFDFGLDLNFNYSQQDVKDQAPATSSTAGSNYGNGAFVDGRGAAYGTANDQVAWSFKYGVGFNHAFYGDYKTRIQLFGETQAGRPYSYTMEDAGSATRSAVFGVTGRDDRFLLYVPTSGTDPIVSYDTAATQASLENLVANSNLKNYRGKIAPRNVARSRAYTRMDVHLEQEIPTFIGKSRIALFADIENLPNLINKDWGGFRQALFPYVEDAVRVQCLSAPIATGTTPGAAVINSSSAQPCAQYRYSSFIQPNASTIEVRRSLYLIRVGARFSF</sequence>
<dbReference type="EMBL" id="SRXT01000002">
    <property type="protein sequence ID" value="TGX54950.1"/>
    <property type="molecule type" value="Genomic_DNA"/>
</dbReference>
<dbReference type="InterPro" id="IPR039426">
    <property type="entry name" value="TonB-dep_rcpt-like"/>
</dbReference>
<dbReference type="GO" id="GO:0044718">
    <property type="term" value="P:siderophore transmembrane transport"/>
    <property type="evidence" value="ECO:0007669"/>
    <property type="project" value="TreeGrafter"/>
</dbReference>
<dbReference type="OrthoDB" id="9768147at2"/>
<evidence type="ECO:0000259" key="8">
    <source>
        <dbReference type="Pfam" id="PF25183"/>
    </source>
</evidence>
<feature type="signal peptide" evidence="7">
    <location>
        <begin position="1"/>
        <end position="22"/>
    </location>
</feature>
<dbReference type="Gene3D" id="2.40.170.20">
    <property type="entry name" value="TonB-dependent receptor, beta-barrel domain"/>
    <property type="match status" value="1"/>
</dbReference>
<feature type="chain" id="PRO_5020979760" evidence="7">
    <location>
        <begin position="23"/>
        <end position="1109"/>
    </location>
</feature>
<keyword evidence="2" id="KW-0813">Transport</keyword>
<dbReference type="Gene3D" id="2.170.130.10">
    <property type="entry name" value="TonB-dependent receptor, plug domain"/>
    <property type="match status" value="1"/>
</dbReference>
<dbReference type="InterPro" id="IPR037066">
    <property type="entry name" value="Plug_dom_sf"/>
</dbReference>
<evidence type="ECO:0000256" key="1">
    <source>
        <dbReference type="ARBA" id="ARBA00004571"/>
    </source>
</evidence>
<dbReference type="Pfam" id="PF25183">
    <property type="entry name" value="OMP_b-brl_4"/>
    <property type="match status" value="2"/>
</dbReference>
<evidence type="ECO:0000256" key="4">
    <source>
        <dbReference type="ARBA" id="ARBA00022692"/>
    </source>
</evidence>
<comment type="caution">
    <text evidence="9">The sequence shown here is derived from an EMBL/GenBank/DDBJ whole genome shotgun (WGS) entry which is preliminary data.</text>
</comment>
<keyword evidence="3" id="KW-1134">Transmembrane beta strand</keyword>
<dbReference type="Pfam" id="PF13620">
    <property type="entry name" value="CarboxypepD_reg"/>
    <property type="match status" value="1"/>
</dbReference>
<keyword evidence="6" id="KW-0998">Cell outer membrane</keyword>
<dbReference type="PANTHER" id="PTHR30069:SF46">
    <property type="entry name" value="OAR PROTEIN"/>
    <property type="match status" value="1"/>
</dbReference>
<dbReference type="Gene3D" id="2.60.40.10">
    <property type="entry name" value="Immunoglobulins"/>
    <property type="match status" value="1"/>
</dbReference>
<dbReference type="GO" id="GO:0015344">
    <property type="term" value="F:siderophore uptake transmembrane transporter activity"/>
    <property type="evidence" value="ECO:0007669"/>
    <property type="project" value="TreeGrafter"/>
</dbReference>
<evidence type="ECO:0000256" key="2">
    <source>
        <dbReference type="ARBA" id="ARBA00022448"/>
    </source>
</evidence>
<feature type="domain" description="TonB-dependent transporter Oar-like beta-barrel" evidence="8">
    <location>
        <begin position="346"/>
        <end position="1030"/>
    </location>
</feature>
<keyword evidence="9" id="KW-0675">Receptor</keyword>
<name>A0A4S1XGY7_9SPHN</name>
<keyword evidence="7" id="KW-0732">Signal</keyword>
<dbReference type="InterPro" id="IPR036942">
    <property type="entry name" value="Beta-barrel_TonB_sf"/>
</dbReference>
<accession>A0A4S1XGY7</accession>
<dbReference type="Proteomes" id="UP000306147">
    <property type="component" value="Unassembled WGS sequence"/>
</dbReference>
<dbReference type="AlphaFoldDB" id="A0A4S1XGY7"/>
<dbReference type="InterPro" id="IPR013783">
    <property type="entry name" value="Ig-like_fold"/>
</dbReference>
<organism evidence="9 10">
    <name type="scientific">Sphingomonas gei</name>
    <dbReference type="NCBI Taxonomy" id="1395960"/>
    <lineage>
        <taxon>Bacteria</taxon>
        <taxon>Pseudomonadati</taxon>
        <taxon>Pseudomonadota</taxon>
        <taxon>Alphaproteobacteria</taxon>
        <taxon>Sphingomonadales</taxon>
        <taxon>Sphingomonadaceae</taxon>
        <taxon>Sphingomonas</taxon>
    </lineage>
</organism>
<gene>
    <name evidence="9" type="ORF">E5A73_05780</name>
</gene>
<dbReference type="SUPFAM" id="SSF49478">
    <property type="entry name" value="Cna protein B-type domain"/>
    <property type="match status" value="1"/>
</dbReference>
<comment type="subcellular location">
    <subcellularLocation>
        <location evidence="1">Cell outer membrane</location>
        <topology evidence="1">Multi-pass membrane protein</topology>
    </subcellularLocation>
</comment>
<evidence type="ECO:0000256" key="3">
    <source>
        <dbReference type="ARBA" id="ARBA00022452"/>
    </source>
</evidence>
<keyword evidence="10" id="KW-1185">Reference proteome</keyword>
<reference evidence="9 10" key="1">
    <citation type="submission" date="2019-04" db="EMBL/GenBank/DDBJ databases">
        <title>Sphingomonas psychrotolerans sp. nov., isolated from soil in the Tianshan Mountains, Xinjiang, China.</title>
        <authorList>
            <person name="Luo Y."/>
            <person name="Sheng H."/>
        </authorList>
    </citation>
    <scope>NUCLEOTIDE SEQUENCE [LARGE SCALE GENOMIC DNA]</scope>
    <source>
        <strain evidence="9 10">ZFGT-11</strain>
    </source>
</reference>
<dbReference type="RefSeq" id="WP_135962845.1">
    <property type="nucleotide sequence ID" value="NZ_SRXT01000002.1"/>
</dbReference>
<evidence type="ECO:0000313" key="10">
    <source>
        <dbReference type="Proteomes" id="UP000306147"/>
    </source>
</evidence>
<evidence type="ECO:0000256" key="5">
    <source>
        <dbReference type="ARBA" id="ARBA00023136"/>
    </source>
</evidence>
<protein>
    <submittedName>
        <fullName evidence="9">TonB-dependent receptor</fullName>
    </submittedName>
</protein>
<dbReference type="PANTHER" id="PTHR30069">
    <property type="entry name" value="TONB-DEPENDENT OUTER MEMBRANE RECEPTOR"/>
    <property type="match status" value="1"/>
</dbReference>
<evidence type="ECO:0000313" key="9">
    <source>
        <dbReference type="EMBL" id="TGX54950.1"/>
    </source>
</evidence>
<dbReference type="GO" id="GO:0009279">
    <property type="term" value="C:cell outer membrane"/>
    <property type="evidence" value="ECO:0007669"/>
    <property type="project" value="UniProtKB-SubCell"/>
</dbReference>